<reference evidence="2" key="1">
    <citation type="submission" date="2023-07" db="EMBL/GenBank/DDBJ databases">
        <title>draft genome sequence of fig (Ficus carica).</title>
        <authorList>
            <person name="Takahashi T."/>
            <person name="Nishimura K."/>
        </authorList>
    </citation>
    <scope>NUCLEOTIDE SEQUENCE</scope>
</reference>
<accession>A0AA87ZYU8</accession>
<evidence type="ECO:0000313" key="3">
    <source>
        <dbReference type="Proteomes" id="UP001187192"/>
    </source>
</evidence>
<proteinExistence type="inferred from homology"/>
<protein>
    <recommendedName>
        <fullName evidence="4">Serine carboxypeptidase-like 18</fullName>
    </recommendedName>
</protein>
<gene>
    <name evidence="2" type="ORF">TIFTF001_004608</name>
</gene>
<dbReference type="PANTHER" id="PTHR11802">
    <property type="entry name" value="SERINE PROTEASE FAMILY S10 SERINE CARBOXYPEPTIDASE"/>
    <property type="match status" value="1"/>
</dbReference>
<name>A0AA87ZYU8_FICCA</name>
<dbReference type="PANTHER" id="PTHR11802:SF450">
    <property type="entry name" value="SERINE CARBOXYPEPTIDASE-LIKE 7"/>
    <property type="match status" value="1"/>
</dbReference>
<dbReference type="GO" id="GO:0016747">
    <property type="term" value="F:acyltransferase activity, transferring groups other than amino-acyl groups"/>
    <property type="evidence" value="ECO:0007669"/>
    <property type="project" value="TreeGrafter"/>
</dbReference>
<evidence type="ECO:0000256" key="1">
    <source>
        <dbReference type="ARBA" id="ARBA00009431"/>
    </source>
</evidence>
<dbReference type="Gene3D" id="3.40.50.1820">
    <property type="entry name" value="alpha/beta hydrolase"/>
    <property type="match status" value="1"/>
</dbReference>
<dbReference type="EMBL" id="BTGU01000004">
    <property type="protein sequence ID" value="GMN34291.1"/>
    <property type="molecule type" value="Genomic_DNA"/>
</dbReference>
<dbReference type="GO" id="GO:0019748">
    <property type="term" value="P:secondary metabolic process"/>
    <property type="evidence" value="ECO:0007669"/>
    <property type="project" value="TreeGrafter"/>
</dbReference>
<evidence type="ECO:0008006" key="4">
    <source>
        <dbReference type="Google" id="ProtNLM"/>
    </source>
</evidence>
<dbReference type="Pfam" id="PF00450">
    <property type="entry name" value="Peptidase_S10"/>
    <property type="match status" value="1"/>
</dbReference>
<dbReference type="InterPro" id="IPR029058">
    <property type="entry name" value="AB_hydrolase_fold"/>
</dbReference>
<dbReference type="PRINTS" id="PR00724">
    <property type="entry name" value="CRBOXYPTASEC"/>
</dbReference>
<comment type="similarity">
    <text evidence="1">Belongs to the peptidase S10 family.</text>
</comment>
<evidence type="ECO:0000313" key="2">
    <source>
        <dbReference type="EMBL" id="GMN34291.1"/>
    </source>
</evidence>
<dbReference type="SUPFAM" id="SSF53474">
    <property type="entry name" value="alpha/beta-Hydrolases"/>
    <property type="match status" value="1"/>
</dbReference>
<dbReference type="AlphaFoldDB" id="A0AA87ZYU8"/>
<sequence>MVEYNGSLPTLVLNAHSWSKAASILFVDAPVHTGFSYSRSLEGSQTSDFLFATQSLNFLRKWLIAKPKFLSNRLYLGGDSFSGMIIPIIAEEIAKSIEAGHRPELNFQGYVLGNPATDIKIDRNSKVPFAHRMAFISDELYESVKKTCKGEYRGTHKNNTACAKDLEAITQCIENLCKAHILEPKCKTEFNADHTVKKNRISLLEKQSQLYWIQPSLCFGNQQPEFPEFGCRVRWIFRFPYFPLYDLELFVLVTDH</sequence>
<dbReference type="Proteomes" id="UP001187192">
    <property type="component" value="Unassembled WGS sequence"/>
</dbReference>
<keyword evidence="3" id="KW-1185">Reference proteome</keyword>
<dbReference type="InterPro" id="IPR001563">
    <property type="entry name" value="Peptidase_S10"/>
</dbReference>
<dbReference type="GO" id="GO:0006508">
    <property type="term" value="P:proteolysis"/>
    <property type="evidence" value="ECO:0007669"/>
    <property type="project" value="InterPro"/>
</dbReference>
<organism evidence="2 3">
    <name type="scientific">Ficus carica</name>
    <name type="common">Common fig</name>
    <dbReference type="NCBI Taxonomy" id="3494"/>
    <lineage>
        <taxon>Eukaryota</taxon>
        <taxon>Viridiplantae</taxon>
        <taxon>Streptophyta</taxon>
        <taxon>Embryophyta</taxon>
        <taxon>Tracheophyta</taxon>
        <taxon>Spermatophyta</taxon>
        <taxon>Magnoliopsida</taxon>
        <taxon>eudicotyledons</taxon>
        <taxon>Gunneridae</taxon>
        <taxon>Pentapetalae</taxon>
        <taxon>rosids</taxon>
        <taxon>fabids</taxon>
        <taxon>Rosales</taxon>
        <taxon>Moraceae</taxon>
        <taxon>Ficeae</taxon>
        <taxon>Ficus</taxon>
    </lineage>
</organism>
<comment type="caution">
    <text evidence="2">The sequence shown here is derived from an EMBL/GenBank/DDBJ whole genome shotgun (WGS) entry which is preliminary data.</text>
</comment>
<dbReference type="GO" id="GO:0004185">
    <property type="term" value="F:serine-type carboxypeptidase activity"/>
    <property type="evidence" value="ECO:0007669"/>
    <property type="project" value="InterPro"/>
</dbReference>